<evidence type="ECO:0000313" key="1">
    <source>
        <dbReference type="EMBL" id="MFD2864201.1"/>
    </source>
</evidence>
<dbReference type="EMBL" id="JBHUON010000005">
    <property type="protein sequence ID" value="MFD2864201.1"/>
    <property type="molecule type" value="Genomic_DNA"/>
</dbReference>
<dbReference type="Proteomes" id="UP001597601">
    <property type="component" value="Unassembled WGS sequence"/>
</dbReference>
<sequence>MKPETKHFKFINSKTGYVIFHHTVKADLPEADLKAELERVKADVATSNGVFLDTIYWLEDK</sequence>
<evidence type="ECO:0000313" key="2">
    <source>
        <dbReference type="Proteomes" id="UP001597601"/>
    </source>
</evidence>
<protein>
    <recommendedName>
        <fullName evidence="3">Lipocalin-like protein</fullName>
    </recommendedName>
</protein>
<comment type="caution">
    <text evidence="1">The sequence shown here is derived from an EMBL/GenBank/DDBJ whole genome shotgun (WGS) entry which is preliminary data.</text>
</comment>
<name>A0ABW5XMK0_9SPHI</name>
<evidence type="ECO:0008006" key="3">
    <source>
        <dbReference type="Google" id="ProtNLM"/>
    </source>
</evidence>
<gene>
    <name evidence="1" type="ORF">ACFSYC_05825</name>
</gene>
<accession>A0ABW5XMK0</accession>
<keyword evidence="2" id="KW-1185">Reference proteome</keyword>
<proteinExistence type="predicted"/>
<organism evidence="1 2">
    <name type="scientific">Mucilaginibacter antarcticus</name>
    <dbReference type="NCBI Taxonomy" id="1855725"/>
    <lineage>
        <taxon>Bacteria</taxon>
        <taxon>Pseudomonadati</taxon>
        <taxon>Bacteroidota</taxon>
        <taxon>Sphingobacteriia</taxon>
        <taxon>Sphingobacteriales</taxon>
        <taxon>Sphingobacteriaceae</taxon>
        <taxon>Mucilaginibacter</taxon>
    </lineage>
</organism>
<dbReference type="RefSeq" id="WP_377124490.1">
    <property type="nucleotide sequence ID" value="NZ_JBHUHN010000001.1"/>
</dbReference>
<reference evidence="2" key="1">
    <citation type="journal article" date="2019" name="Int. J. Syst. Evol. Microbiol.">
        <title>The Global Catalogue of Microorganisms (GCM) 10K type strain sequencing project: providing services to taxonomists for standard genome sequencing and annotation.</title>
        <authorList>
            <consortium name="The Broad Institute Genomics Platform"/>
            <consortium name="The Broad Institute Genome Sequencing Center for Infectious Disease"/>
            <person name="Wu L."/>
            <person name="Ma J."/>
        </authorList>
    </citation>
    <scope>NUCLEOTIDE SEQUENCE [LARGE SCALE GENOMIC DNA]</scope>
    <source>
        <strain evidence="2">KCTC 52232</strain>
    </source>
</reference>